<protein>
    <submittedName>
        <fullName evidence="1">Uncharacterized protein</fullName>
    </submittedName>
</protein>
<organism evidence="1 2">
    <name type="scientific">Russula earlei</name>
    <dbReference type="NCBI Taxonomy" id="71964"/>
    <lineage>
        <taxon>Eukaryota</taxon>
        <taxon>Fungi</taxon>
        <taxon>Dikarya</taxon>
        <taxon>Basidiomycota</taxon>
        <taxon>Agaricomycotina</taxon>
        <taxon>Agaricomycetes</taxon>
        <taxon>Russulales</taxon>
        <taxon>Russulaceae</taxon>
        <taxon>Russula</taxon>
    </lineage>
</organism>
<keyword evidence="2" id="KW-1185">Reference proteome</keyword>
<dbReference type="EMBL" id="JAGFNK010000112">
    <property type="protein sequence ID" value="KAI9507783.1"/>
    <property type="molecule type" value="Genomic_DNA"/>
</dbReference>
<name>A0ACC0U7U8_9AGAM</name>
<comment type="caution">
    <text evidence="1">The sequence shown here is derived from an EMBL/GenBank/DDBJ whole genome shotgun (WGS) entry which is preliminary data.</text>
</comment>
<accession>A0ACC0U7U8</accession>
<sequence>MFEDANMVHNSQSSLHTESGGAVADASRTSTRHENPDPDSYGAAAGRGGVFATEFEGKGIPYAIKPPGTGVILEYVHTVLQITSGDSGLPIKSIDYRSRGWQTDRRNATESICPLLFKFRPGHGYDVGDNDNFTGWIKFATFNEGEWHSPEWVGLSVVEVIGIPSGCDENLFLAVQAFRDDRRQRSWGDNALWSQSWMAPARPARGANNGRLHRRRTVGQQLGTVLH</sequence>
<proteinExistence type="predicted"/>
<evidence type="ECO:0000313" key="2">
    <source>
        <dbReference type="Proteomes" id="UP001207468"/>
    </source>
</evidence>
<evidence type="ECO:0000313" key="1">
    <source>
        <dbReference type="EMBL" id="KAI9507783.1"/>
    </source>
</evidence>
<dbReference type="Proteomes" id="UP001207468">
    <property type="component" value="Unassembled WGS sequence"/>
</dbReference>
<gene>
    <name evidence="1" type="ORF">F5148DRAFT_1368231</name>
</gene>
<reference evidence="1" key="1">
    <citation type="submission" date="2021-03" db="EMBL/GenBank/DDBJ databases">
        <title>Evolutionary priming and transition to the ectomycorrhizal habit in an iconic lineage of mushroom-forming fungi: is preadaptation a requirement?</title>
        <authorList>
            <consortium name="DOE Joint Genome Institute"/>
            <person name="Looney B.P."/>
            <person name="Miyauchi S."/>
            <person name="Morin E."/>
            <person name="Drula E."/>
            <person name="Courty P.E."/>
            <person name="Chicoki N."/>
            <person name="Fauchery L."/>
            <person name="Kohler A."/>
            <person name="Kuo A."/>
            <person name="LaButti K."/>
            <person name="Pangilinan J."/>
            <person name="Lipzen A."/>
            <person name="Riley R."/>
            <person name="Andreopoulos W."/>
            <person name="He G."/>
            <person name="Johnson J."/>
            <person name="Barry K.W."/>
            <person name="Grigoriev I.V."/>
            <person name="Nagy L."/>
            <person name="Hibbett D."/>
            <person name="Henrissat B."/>
            <person name="Matheny P.B."/>
            <person name="Labbe J."/>
            <person name="Martin A.F."/>
        </authorList>
    </citation>
    <scope>NUCLEOTIDE SEQUENCE</scope>
    <source>
        <strain evidence="1">BPL698</strain>
    </source>
</reference>